<dbReference type="PANTHER" id="PTHR11731">
    <property type="entry name" value="PROTEASE FAMILY S9B,C DIPEPTIDYL-PEPTIDASE IV-RELATED"/>
    <property type="match status" value="1"/>
</dbReference>
<dbReference type="InterPro" id="IPR029058">
    <property type="entry name" value="AB_hydrolase_fold"/>
</dbReference>
<dbReference type="SUPFAM" id="SSF53474">
    <property type="entry name" value="alpha/beta-Hydrolases"/>
    <property type="match status" value="1"/>
</dbReference>
<dbReference type="Pfam" id="PF00930">
    <property type="entry name" value="DPPIV_N"/>
    <property type="match status" value="1"/>
</dbReference>
<dbReference type="InterPro" id="IPR002469">
    <property type="entry name" value="Peptidase_S9B_N"/>
</dbReference>
<evidence type="ECO:0000313" key="4">
    <source>
        <dbReference type="EMBL" id="QDV58610.1"/>
    </source>
</evidence>
<feature type="domain" description="Dipeptidylpeptidase IV N-terminal" evidence="3">
    <location>
        <begin position="292"/>
        <end position="537"/>
    </location>
</feature>
<gene>
    <name evidence="4" type="primary">ptpA_2</name>
    <name evidence="4" type="ORF">Mal33_46340</name>
</gene>
<dbReference type="GO" id="GO:0008236">
    <property type="term" value="F:serine-type peptidase activity"/>
    <property type="evidence" value="ECO:0007669"/>
    <property type="project" value="InterPro"/>
</dbReference>
<evidence type="ECO:0000259" key="3">
    <source>
        <dbReference type="Pfam" id="PF00930"/>
    </source>
</evidence>
<evidence type="ECO:0000259" key="2">
    <source>
        <dbReference type="Pfam" id="PF00326"/>
    </source>
</evidence>
<dbReference type="InterPro" id="IPR050278">
    <property type="entry name" value="Serine_Prot_S9B/DPPIV"/>
</dbReference>
<dbReference type="InterPro" id="IPR037140">
    <property type="entry name" value="VHL_beta_dom_sf"/>
</dbReference>
<name>A0A518IZU0_9BACT</name>
<dbReference type="SUPFAM" id="SSF82171">
    <property type="entry name" value="DPP6 N-terminal domain-like"/>
    <property type="match status" value="1"/>
</dbReference>
<dbReference type="Gene3D" id="3.40.50.1820">
    <property type="entry name" value="alpha/beta hydrolase"/>
    <property type="match status" value="1"/>
</dbReference>
<proteinExistence type="predicted"/>
<feature type="chain" id="PRO_5021987046" evidence="1">
    <location>
        <begin position="29"/>
        <end position="822"/>
    </location>
</feature>
<evidence type="ECO:0000313" key="5">
    <source>
        <dbReference type="Proteomes" id="UP000316770"/>
    </source>
</evidence>
<reference evidence="4 5" key="1">
    <citation type="submission" date="2019-02" db="EMBL/GenBank/DDBJ databases">
        <title>Deep-cultivation of Planctomycetes and their phenomic and genomic characterization uncovers novel biology.</title>
        <authorList>
            <person name="Wiegand S."/>
            <person name="Jogler M."/>
            <person name="Boedeker C."/>
            <person name="Pinto D."/>
            <person name="Vollmers J."/>
            <person name="Rivas-Marin E."/>
            <person name="Kohn T."/>
            <person name="Peeters S.H."/>
            <person name="Heuer A."/>
            <person name="Rast P."/>
            <person name="Oberbeckmann S."/>
            <person name="Bunk B."/>
            <person name="Jeske O."/>
            <person name="Meyerdierks A."/>
            <person name="Storesund J.E."/>
            <person name="Kallscheuer N."/>
            <person name="Luecker S."/>
            <person name="Lage O.M."/>
            <person name="Pohl T."/>
            <person name="Merkel B.J."/>
            <person name="Hornburger P."/>
            <person name="Mueller R.-W."/>
            <person name="Bruemmer F."/>
            <person name="Labrenz M."/>
            <person name="Spormann A.M."/>
            <person name="Op den Camp H."/>
            <person name="Overmann J."/>
            <person name="Amann R."/>
            <person name="Jetten M.S.M."/>
            <person name="Mascher T."/>
            <person name="Medema M.H."/>
            <person name="Devos D.P."/>
            <person name="Kaster A.-K."/>
            <person name="Ovreas L."/>
            <person name="Rohde M."/>
            <person name="Galperin M.Y."/>
            <person name="Jogler C."/>
        </authorList>
    </citation>
    <scope>NUCLEOTIDE SEQUENCE [LARGE SCALE GENOMIC DNA]</scope>
    <source>
        <strain evidence="4 5">Mal33</strain>
    </source>
</reference>
<dbReference type="GO" id="GO:0006508">
    <property type="term" value="P:proteolysis"/>
    <property type="evidence" value="ECO:0007669"/>
    <property type="project" value="InterPro"/>
</dbReference>
<feature type="domain" description="Peptidase S9 prolyl oligopeptidase catalytic" evidence="2">
    <location>
        <begin position="628"/>
        <end position="817"/>
    </location>
</feature>
<dbReference type="Gene3D" id="2.60.40.780">
    <property type="entry name" value="von Hippel-Lindau disease tumour suppressor, beta domain"/>
    <property type="match status" value="1"/>
</dbReference>
<keyword evidence="5" id="KW-1185">Reference proteome</keyword>
<dbReference type="InterPro" id="IPR001375">
    <property type="entry name" value="Peptidase_S9_cat"/>
</dbReference>
<dbReference type="EMBL" id="CP036318">
    <property type="protein sequence ID" value="QDV58610.1"/>
    <property type="molecule type" value="Genomic_DNA"/>
</dbReference>
<dbReference type="InterPro" id="IPR036208">
    <property type="entry name" value="VHL_sf"/>
</dbReference>
<dbReference type="PANTHER" id="PTHR11731:SF118">
    <property type="entry name" value="BLR1971 PROTEIN"/>
    <property type="match status" value="1"/>
</dbReference>
<dbReference type="AlphaFoldDB" id="A0A518IZU0"/>
<dbReference type="EC" id="3.4.14.12" evidence="4"/>
<keyword evidence="1" id="KW-0732">Signal</keyword>
<keyword evidence="4" id="KW-0378">Hydrolase</keyword>
<evidence type="ECO:0000256" key="1">
    <source>
        <dbReference type="SAM" id="SignalP"/>
    </source>
</evidence>
<sequence length="822" mass="93552" precursor="true">MRCKLNTAIQTACFVLAVALSFVGICEAQPYGPLTRQNVKPHFDDDGQSMWYSVNVTGGQEFYKVDLQTGEKSPLFDREKLQVALADATEQSIEPADLLRLRRVEVLENGAIAFDSHGARWSFTVAGELVQFDVPPAELASLFTRSKRSRQGGEAIRLRIVNQTALPIQCYWLATDASQRKYQTVVPGNEITQPTYSGHVWSLRDDRDRELLRFAGDDQMGEVTIDQACLDSYRDFLQTTRVQRKSKNPQADAARRVELRQGNAWFLPKTGDKIALTEDADDRISYRNLKLSPSGRYAAALRDQRPAEERVIRIVESRPRHQTQPLLHELQYTKPGDEITQTRIVVFDLESSKEIDVPHDLMDNPWRIDRLQWLADRDQLTCRFNQRGHQVLRLLRIDPAEASVVPIAEESSGTFIHYGRHIMRWIAGESQLLWSSQRDGFRHLYRYDIATGELINQVTSGSWVVREVIEVDEASETIWFSASGIIPGQDPYYLHLCRVQFDGSELTVLTQGDGTHRWEFSEDRRWLIDRFSRVDLPTVTQLRRASDGELVCELERADWQAMRDSGWTVPERFVAKGRDGETDIYGIIIRPADFDPAKKYPILENIYAGPHDSFCPKAFNALARDHEMADLGFIVVRIDGMGTANRGKKFHDVCWKNLADAGFPDRKLWIRAAAKKHPEMDIERVGIYGGSAGGQSAMRALIDHHDLYDVAVADCGCHDNRMDKIWWNEQWMGWPVDGSYAESSNVDHAHRMQGKLMLIVGEIDKNVDPASTMQVADALIKADKDFELLVMPSVGHGAAETPYANRRRAKFLVRHLQGRELE</sequence>
<dbReference type="Gene3D" id="2.140.10.30">
    <property type="entry name" value="Dipeptidylpeptidase IV, N-terminal domain"/>
    <property type="match status" value="1"/>
</dbReference>
<dbReference type="Pfam" id="PF00326">
    <property type="entry name" value="Peptidase_S9"/>
    <property type="match status" value="1"/>
</dbReference>
<protein>
    <submittedName>
        <fullName evidence="4">Prolyl tripeptidyl peptidase</fullName>
        <ecNumber evidence="4">3.4.14.12</ecNumber>
    </submittedName>
</protein>
<feature type="signal peptide" evidence="1">
    <location>
        <begin position="1"/>
        <end position="28"/>
    </location>
</feature>
<accession>A0A518IZU0</accession>
<dbReference type="SUPFAM" id="SSF49468">
    <property type="entry name" value="VHL"/>
    <property type="match status" value="1"/>
</dbReference>
<organism evidence="4 5">
    <name type="scientific">Rosistilla oblonga</name>
    <dbReference type="NCBI Taxonomy" id="2527990"/>
    <lineage>
        <taxon>Bacteria</taxon>
        <taxon>Pseudomonadati</taxon>
        <taxon>Planctomycetota</taxon>
        <taxon>Planctomycetia</taxon>
        <taxon>Pirellulales</taxon>
        <taxon>Pirellulaceae</taxon>
        <taxon>Rosistilla</taxon>
    </lineage>
</organism>
<dbReference type="Proteomes" id="UP000316770">
    <property type="component" value="Chromosome"/>
</dbReference>